<dbReference type="PROSITE" id="PS50297">
    <property type="entry name" value="ANK_REP_REGION"/>
    <property type="match status" value="3"/>
</dbReference>
<keyword evidence="2 3" id="KW-0040">ANK repeat</keyword>
<dbReference type="InterPro" id="IPR002110">
    <property type="entry name" value="Ankyrin_rpt"/>
</dbReference>
<sequence>MWKKLDPVNERDLIFHELIDECRHAVPGARLSYTLRNKLEKYPLEVRRDIGNRIKIGCSPLFIACKKGQTEIVEYLITVCGADIEQKGIFEVLEERSTHVVTPLWCAAVSGKLPVIEILLRSGADINAVSDTGSTPVRSACYMTHNMTHFEIVKYLVEHGADINKPNYNGGTCLINSVQSASLCDFLLKNGADVNARDIQNKSALHYAIQEHRLETTKLLLKNNANYNAKSRYGDDALQMACLKGATRIFEYLMANIDYPPEKLANAHELMGATYLDEHNDLVVALLHWKEALVIRQNHRLFPKRPIMPPQEGYRFQKEFETNEELENISADLDLIRIQSLMIAERILGPHHKDTIFRLMYRGASYADVMRYQRCIDLWRRALQIRIEKDSILYTDTCFSAQALVRLMMDYHIRSQMSEKPNTHRRFHDVISVFNLMTDDIVEIRKLLTIRPVYKRQADFFDKMLKCITHLIYLMVETMSTEEEIQRAKQIITDFLKKNIRCVIVDDTILHLCVSKFNVIKSNYFMDEEPVMIFPRENVIRCLLECGAPVNARNERGITPLLVSTLPYSYSDWLAKLLLQYGAHIDQPNAAGIVPLDTISVFREHQQSDILVLNYLTLKCLCARVICKYKIPYINHIPKTLEQFVKLHQP</sequence>
<dbReference type="Pfam" id="PF12796">
    <property type="entry name" value="Ank_2"/>
    <property type="match status" value="1"/>
</dbReference>
<dbReference type="InterPro" id="IPR036770">
    <property type="entry name" value="Ankyrin_rpt-contain_sf"/>
</dbReference>
<dbReference type="OrthoDB" id="3246549at2759"/>
<gene>
    <name evidence="4" type="ORF">PSYICH_LOCUS6120</name>
</gene>
<organism evidence="4 5">
    <name type="scientific">Psylliodes chrysocephalus</name>
    <dbReference type="NCBI Taxonomy" id="3402493"/>
    <lineage>
        <taxon>Eukaryota</taxon>
        <taxon>Metazoa</taxon>
        <taxon>Ecdysozoa</taxon>
        <taxon>Arthropoda</taxon>
        <taxon>Hexapoda</taxon>
        <taxon>Insecta</taxon>
        <taxon>Pterygota</taxon>
        <taxon>Neoptera</taxon>
        <taxon>Endopterygota</taxon>
        <taxon>Coleoptera</taxon>
        <taxon>Polyphaga</taxon>
        <taxon>Cucujiformia</taxon>
        <taxon>Chrysomeloidea</taxon>
        <taxon>Chrysomelidae</taxon>
        <taxon>Galerucinae</taxon>
        <taxon>Alticini</taxon>
        <taxon>Psylliodes</taxon>
    </lineage>
</organism>
<keyword evidence="1" id="KW-0677">Repeat</keyword>
<dbReference type="PRINTS" id="PR01415">
    <property type="entry name" value="ANKYRIN"/>
</dbReference>
<evidence type="ECO:0000313" key="5">
    <source>
        <dbReference type="Proteomes" id="UP001153636"/>
    </source>
</evidence>
<feature type="repeat" description="ANK" evidence="3">
    <location>
        <begin position="556"/>
        <end position="590"/>
    </location>
</feature>
<evidence type="ECO:0000313" key="4">
    <source>
        <dbReference type="EMBL" id="CAH1105109.1"/>
    </source>
</evidence>
<dbReference type="PANTHER" id="PTHR24126">
    <property type="entry name" value="ANKYRIN REPEAT, PH AND SEC7 DOMAIN CONTAINING PROTEIN SECG-RELATED"/>
    <property type="match status" value="1"/>
</dbReference>
<dbReference type="SMART" id="SM00248">
    <property type="entry name" value="ANK"/>
    <property type="match status" value="7"/>
</dbReference>
<feature type="repeat" description="ANK" evidence="3">
    <location>
        <begin position="99"/>
        <end position="131"/>
    </location>
</feature>
<dbReference type="AlphaFoldDB" id="A0A9P0G7M1"/>
<keyword evidence="5" id="KW-1185">Reference proteome</keyword>
<accession>A0A9P0G7M1</accession>
<protein>
    <submittedName>
        <fullName evidence="4">Uncharacterized protein</fullName>
    </submittedName>
</protein>
<reference evidence="4" key="1">
    <citation type="submission" date="2022-01" db="EMBL/GenBank/DDBJ databases">
        <authorList>
            <person name="King R."/>
        </authorList>
    </citation>
    <scope>NUCLEOTIDE SEQUENCE</scope>
</reference>
<feature type="repeat" description="ANK" evidence="3">
    <location>
        <begin position="132"/>
        <end position="168"/>
    </location>
</feature>
<dbReference type="Proteomes" id="UP001153636">
    <property type="component" value="Chromosome 18"/>
</dbReference>
<dbReference type="FunFam" id="1.25.40.20:FF:000466">
    <property type="entry name" value="Mann-cup, isoform B"/>
    <property type="match status" value="1"/>
</dbReference>
<proteinExistence type="predicted"/>
<dbReference type="Pfam" id="PF13606">
    <property type="entry name" value="Ank_3"/>
    <property type="match status" value="1"/>
</dbReference>
<evidence type="ECO:0000256" key="1">
    <source>
        <dbReference type="ARBA" id="ARBA00022737"/>
    </source>
</evidence>
<dbReference type="Pfam" id="PF13637">
    <property type="entry name" value="Ank_4"/>
    <property type="match status" value="1"/>
</dbReference>
<evidence type="ECO:0000256" key="3">
    <source>
        <dbReference type="PROSITE-ProRule" id="PRU00023"/>
    </source>
</evidence>
<evidence type="ECO:0000256" key="2">
    <source>
        <dbReference type="ARBA" id="ARBA00023043"/>
    </source>
</evidence>
<dbReference type="Gene3D" id="1.25.40.20">
    <property type="entry name" value="Ankyrin repeat-containing domain"/>
    <property type="match status" value="3"/>
</dbReference>
<feature type="repeat" description="ANK" evidence="3">
    <location>
        <begin position="200"/>
        <end position="232"/>
    </location>
</feature>
<dbReference type="PROSITE" id="PS50088">
    <property type="entry name" value="ANK_REPEAT"/>
    <property type="match status" value="4"/>
</dbReference>
<dbReference type="EMBL" id="OV651830">
    <property type="protein sequence ID" value="CAH1105109.1"/>
    <property type="molecule type" value="Genomic_DNA"/>
</dbReference>
<dbReference type="SUPFAM" id="SSF48403">
    <property type="entry name" value="Ankyrin repeat"/>
    <property type="match status" value="2"/>
</dbReference>
<dbReference type="PANTHER" id="PTHR24126:SF14">
    <property type="entry name" value="ANK_REP_REGION DOMAIN-CONTAINING PROTEIN"/>
    <property type="match status" value="1"/>
</dbReference>
<name>A0A9P0G7M1_9CUCU</name>